<evidence type="ECO:0000313" key="2">
    <source>
        <dbReference type="Proteomes" id="UP000054485"/>
    </source>
</evidence>
<dbReference type="EMBL" id="KN835194">
    <property type="protein sequence ID" value="KIK44241.1"/>
    <property type="molecule type" value="Genomic_DNA"/>
</dbReference>
<dbReference type="InParanoid" id="A0A0D0AR68"/>
<protein>
    <submittedName>
        <fullName evidence="1">Uncharacterized protein</fullName>
    </submittedName>
</protein>
<accession>A0A0D0AR68</accession>
<gene>
    <name evidence="1" type="ORF">CY34DRAFT_645017</name>
</gene>
<name>A0A0D0AR68_9AGAM</name>
<sequence length="128" mass="14341">MKAVQWRRQFDNKAHSLPGPLPQGMTLKKHYIFEITINETDVTNCGLRDVRGYPSTVILCSSLLRSFFSQAKRNVGCCKMSIKGNCEHSYGDTLVSPRTLENWSGYCSLPESLKARVVSCDSNTAYSV</sequence>
<dbReference type="HOGENOM" id="CLU_1961037_0_0_1"/>
<proteinExistence type="predicted"/>
<organism evidence="1 2">
    <name type="scientific">Suillus luteus UH-Slu-Lm8-n1</name>
    <dbReference type="NCBI Taxonomy" id="930992"/>
    <lineage>
        <taxon>Eukaryota</taxon>
        <taxon>Fungi</taxon>
        <taxon>Dikarya</taxon>
        <taxon>Basidiomycota</taxon>
        <taxon>Agaricomycotina</taxon>
        <taxon>Agaricomycetes</taxon>
        <taxon>Agaricomycetidae</taxon>
        <taxon>Boletales</taxon>
        <taxon>Suillineae</taxon>
        <taxon>Suillaceae</taxon>
        <taxon>Suillus</taxon>
    </lineage>
</organism>
<dbReference type="AlphaFoldDB" id="A0A0D0AR68"/>
<reference evidence="2" key="2">
    <citation type="submission" date="2015-01" db="EMBL/GenBank/DDBJ databases">
        <title>Evolutionary Origins and Diversification of the Mycorrhizal Mutualists.</title>
        <authorList>
            <consortium name="DOE Joint Genome Institute"/>
            <consortium name="Mycorrhizal Genomics Consortium"/>
            <person name="Kohler A."/>
            <person name="Kuo A."/>
            <person name="Nagy L.G."/>
            <person name="Floudas D."/>
            <person name="Copeland A."/>
            <person name="Barry K.W."/>
            <person name="Cichocki N."/>
            <person name="Veneault-Fourrey C."/>
            <person name="LaButti K."/>
            <person name="Lindquist E.A."/>
            <person name="Lipzen A."/>
            <person name="Lundell T."/>
            <person name="Morin E."/>
            <person name="Murat C."/>
            <person name="Riley R."/>
            <person name="Ohm R."/>
            <person name="Sun H."/>
            <person name="Tunlid A."/>
            <person name="Henrissat B."/>
            <person name="Grigoriev I.V."/>
            <person name="Hibbett D.S."/>
            <person name="Martin F."/>
        </authorList>
    </citation>
    <scope>NUCLEOTIDE SEQUENCE [LARGE SCALE GENOMIC DNA]</scope>
    <source>
        <strain evidence="2">UH-Slu-Lm8-n1</strain>
    </source>
</reference>
<evidence type="ECO:0000313" key="1">
    <source>
        <dbReference type="EMBL" id="KIK44241.1"/>
    </source>
</evidence>
<reference evidence="1 2" key="1">
    <citation type="submission" date="2014-04" db="EMBL/GenBank/DDBJ databases">
        <authorList>
            <consortium name="DOE Joint Genome Institute"/>
            <person name="Kuo A."/>
            <person name="Ruytinx J."/>
            <person name="Rineau F."/>
            <person name="Colpaert J."/>
            <person name="Kohler A."/>
            <person name="Nagy L.G."/>
            <person name="Floudas D."/>
            <person name="Copeland A."/>
            <person name="Barry K.W."/>
            <person name="Cichocki N."/>
            <person name="Veneault-Fourrey C."/>
            <person name="LaButti K."/>
            <person name="Lindquist E.A."/>
            <person name="Lipzen A."/>
            <person name="Lundell T."/>
            <person name="Morin E."/>
            <person name="Murat C."/>
            <person name="Sun H."/>
            <person name="Tunlid A."/>
            <person name="Henrissat B."/>
            <person name="Grigoriev I.V."/>
            <person name="Hibbett D.S."/>
            <person name="Martin F."/>
            <person name="Nordberg H.P."/>
            <person name="Cantor M.N."/>
            <person name="Hua S.X."/>
        </authorList>
    </citation>
    <scope>NUCLEOTIDE SEQUENCE [LARGE SCALE GENOMIC DNA]</scope>
    <source>
        <strain evidence="1 2">UH-Slu-Lm8-n1</strain>
    </source>
</reference>
<dbReference type="Proteomes" id="UP000054485">
    <property type="component" value="Unassembled WGS sequence"/>
</dbReference>
<keyword evidence="2" id="KW-1185">Reference proteome</keyword>